<dbReference type="AlphaFoldDB" id="A0A7V5CU08"/>
<dbReference type="InterPro" id="IPR051680">
    <property type="entry name" value="ATP-dep_Glu-Cys_Ligase-2"/>
</dbReference>
<accession>A0A7V5CU08</accession>
<evidence type="ECO:0000313" key="2">
    <source>
        <dbReference type="EMBL" id="HGY95401.1"/>
    </source>
</evidence>
<dbReference type="PANTHER" id="PTHR34595:SF7">
    <property type="entry name" value="SLL1039 PROTEIN"/>
    <property type="match status" value="1"/>
</dbReference>
<dbReference type="InterPro" id="IPR007296">
    <property type="entry name" value="DUF403"/>
</dbReference>
<dbReference type="Pfam" id="PF04168">
    <property type="entry name" value="Alpha-E"/>
    <property type="match status" value="1"/>
</dbReference>
<evidence type="ECO:0000259" key="1">
    <source>
        <dbReference type="Pfam" id="PF04168"/>
    </source>
</evidence>
<proteinExistence type="predicted"/>
<dbReference type="PANTHER" id="PTHR34595">
    <property type="entry name" value="BLR5612 PROTEIN"/>
    <property type="match status" value="1"/>
</dbReference>
<protein>
    <submittedName>
        <fullName evidence="2">Alpha-E domain-containing protein</fullName>
    </submittedName>
</protein>
<organism evidence="2">
    <name type="scientific">Acidobacterium capsulatum</name>
    <dbReference type="NCBI Taxonomy" id="33075"/>
    <lineage>
        <taxon>Bacteria</taxon>
        <taxon>Pseudomonadati</taxon>
        <taxon>Acidobacteriota</taxon>
        <taxon>Terriglobia</taxon>
        <taxon>Terriglobales</taxon>
        <taxon>Acidobacteriaceae</taxon>
        <taxon>Acidobacterium</taxon>
    </lineage>
</organism>
<dbReference type="EMBL" id="DTKL01000074">
    <property type="protein sequence ID" value="HGY95401.1"/>
    <property type="molecule type" value="Genomic_DNA"/>
</dbReference>
<comment type="caution">
    <text evidence="2">The sequence shown here is derived from an EMBL/GenBank/DDBJ whole genome shotgun (WGS) entry which is preliminary data.</text>
</comment>
<gene>
    <name evidence="2" type="ORF">ENW50_12065</name>
</gene>
<feature type="domain" description="DUF403" evidence="1">
    <location>
        <begin position="8"/>
        <end position="314"/>
    </location>
</feature>
<name>A0A7V5CU08_9BACT</name>
<reference evidence="2" key="1">
    <citation type="journal article" date="2020" name="mSystems">
        <title>Genome- and Community-Level Interaction Insights into Carbon Utilization and Element Cycling Functions of Hydrothermarchaeota in Hydrothermal Sediment.</title>
        <authorList>
            <person name="Zhou Z."/>
            <person name="Liu Y."/>
            <person name="Xu W."/>
            <person name="Pan J."/>
            <person name="Luo Z.H."/>
            <person name="Li M."/>
        </authorList>
    </citation>
    <scope>NUCLEOTIDE SEQUENCE [LARGE SCALE GENOMIC DNA]</scope>
    <source>
        <strain evidence="2">SpSt-855</strain>
    </source>
</reference>
<sequence>MGTRRIAMLSRVADSMYWIGRYLERAENTLRIVDVNMNLMLEGSHTRSETRWRRVLQAFSNPAGMEETDGDTTIESLIFDMGNRASAAACVALARESARQVRDELSSEQWQKLNSLYHQLCEMHLSGRPAMVSDAMQTILDGVHLFQGVTDTTMTHGEGWQFIRAGRYMERAMQTATLLELYYREFFSNRDLFADASQYVEWVGLLRCCTAFESYCTVYTADLTPERILEFLLLHRRFPHSLWYSVNSIVEALAGIEQGSHRASADELARRAGRLRASLSFAQIGEIIEQDAAAYLRQVLDQCRMIQELIYRLYISYSIDTALAM</sequence>